<accession>A0A2N0PA08</accession>
<evidence type="ECO:0000313" key="2">
    <source>
        <dbReference type="Proteomes" id="UP000232722"/>
    </source>
</evidence>
<sequence length="84" mass="9434">MNVQTANVSYSNGGTYSIVCNSYCGPLFGYNDLFVNSGIWYSNPVMKCGQYSYPYLVGMPSGRFNIDDYEVFQVIKKPLNQNSC</sequence>
<comment type="caution">
    <text evidence="1">The sequence shown here is derived from an EMBL/GenBank/DDBJ whole genome shotgun (WGS) entry which is preliminary data.</text>
</comment>
<proteinExistence type="predicted"/>
<reference evidence="1 2" key="1">
    <citation type="submission" date="2016-04" db="EMBL/GenBank/DDBJ databases">
        <title>Genome analyses suggest a sexual origin of heterokaryosis in a supposedly ancient asexual fungus.</title>
        <authorList>
            <person name="Ropars J."/>
            <person name="Sedzielewska K."/>
            <person name="Noel J."/>
            <person name="Charron P."/>
            <person name="Farinelli L."/>
            <person name="Marton T."/>
            <person name="Kruger M."/>
            <person name="Pelin A."/>
            <person name="Brachmann A."/>
            <person name="Corradi N."/>
        </authorList>
    </citation>
    <scope>NUCLEOTIDE SEQUENCE [LARGE SCALE GENOMIC DNA]</scope>
    <source>
        <strain evidence="1 2">A5</strain>
    </source>
</reference>
<dbReference type="EMBL" id="LLXJ01001148">
    <property type="protein sequence ID" value="PKC03659.1"/>
    <property type="molecule type" value="Genomic_DNA"/>
</dbReference>
<evidence type="ECO:0000313" key="1">
    <source>
        <dbReference type="EMBL" id="PKC03659.1"/>
    </source>
</evidence>
<dbReference type="VEuPathDB" id="FungiDB:FUN_024560"/>
<organism evidence="1 2">
    <name type="scientific">Rhizophagus irregularis</name>
    <dbReference type="NCBI Taxonomy" id="588596"/>
    <lineage>
        <taxon>Eukaryota</taxon>
        <taxon>Fungi</taxon>
        <taxon>Fungi incertae sedis</taxon>
        <taxon>Mucoromycota</taxon>
        <taxon>Glomeromycotina</taxon>
        <taxon>Glomeromycetes</taxon>
        <taxon>Glomerales</taxon>
        <taxon>Glomeraceae</taxon>
        <taxon>Rhizophagus</taxon>
    </lineage>
</organism>
<dbReference type="Proteomes" id="UP000232722">
    <property type="component" value="Unassembled WGS sequence"/>
</dbReference>
<dbReference type="AlphaFoldDB" id="A0A2N0PA08"/>
<dbReference type="OrthoDB" id="2437791at2759"/>
<name>A0A2N0PA08_9GLOM</name>
<protein>
    <submittedName>
        <fullName evidence="1">Uncharacterized protein</fullName>
    </submittedName>
</protein>
<reference evidence="1 2" key="2">
    <citation type="submission" date="2017-09" db="EMBL/GenBank/DDBJ databases">
        <title>Extensive intraspecific genome diversity in a model arbuscular mycorrhizal fungus.</title>
        <authorList>
            <person name="Chen E.C."/>
            <person name="Morin E."/>
            <person name="Beaudet D."/>
            <person name="Noel J."/>
            <person name="Ndikumana S."/>
            <person name="Charron P."/>
            <person name="St-Onge C."/>
            <person name="Giorgi J."/>
            <person name="Grigoriev I.V."/>
            <person name="Roux C."/>
            <person name="Martin F.M."/>
            <person name="Corradi N."/>
        </authorList>
    </citation>
    <scope>NUCLEOTIDE SEQUENCE [LARGE SCALE GENOMIC DNA]</scope>
    <source>
        <strain evidence="1 2">A5</strain>
    </source>
</reference>
<gene>
    <name evidence="1" type="ORF">RhiirA5_363044</name>
</gene>